<dbReference type="Proteomes" id="UP001500037">
    <property type="component" value="Unassembled WGS sequence"/>
</dbReference>
<organism evidence="1 2">
    <name type="scientific">Kitasatospora nipponensis</name>
    <dbReference type="NCBI Taxonomy" id="258049"/>
    <lineage>
        <taxon>Bacteria</taxon>
        <taxon>Bacillati</taxon>
        <taxon>Actinomycetota</taxon>
        <taxon>Actinomycetes</taxon>
        <taxon>Kitasatosporales</taxon>
        <taxon>Streptomycetaceae</taxon>
        <taxon>Kitasatospora</taxon>
    </lineage>
</organism>
<keyword evidence="2" id="KW-1185">Reference proteome</keyword>
<evidence type="ECO:0000313" key="1">
    <source>
        <dbReference type="EMBL" id="GAA1273431.1"/>
    </source>
</evidence>
<dbReference type="RefSeq" id="WP_344446388.1">
    <property type="nucleotide sequence ID" value="NZ_BAAALF010000239.1"/>
</dbReference>
<name>A0ABN1WZ68_9ACTN</name>
<accession>A0ABN1WZ68</accession>
<protein>
    <submittedName>
        <fullName evidence="1">Uncharacterized protein</fullName>
    </submittedName>
</protein>
<reference evidence="1 2" key="1">
    <citation type="journal article" date="2019" name="Int. J. Syst. Evol. Microbiol.">
        <title>The Global Catalogue of Microorganisms (GCM) 10K type strain sequencing project: providing services to taxonomists for standard genome sequencing and annotation.</title>
        <authorList>
            <consortium name="The Broad Institute Genomics Platform"/>
            <consortium name="The Broad Institute Genome Sequencing Center for Infectious Disease"/>
            <person name="Wu L."/>
            <person name="Ma J."/>
        </authorList>
    </citation>
    <scope>NUCLEOTIDE SEQUENCE [LARGE SCALE GENOMIC DNA]</scope>
    <source>
        <strain evidence="1 2">JCM 13004</strain>
    </source>
</reference>
<evidence type="ECO:0000313" key="2">
    <source>
        <dbReference type="Proteomes" id="UP001500037"/>
    </source>
</evidence>
<proteinExistence type="predicted"/>
<dbReference type="EMBL" id="BAAALF010000239">
    <property type="protein sequence ID" value="GAA1273431.1"/>
    <property type="molecule type" value="Genomic_DNA"/>
</dbReference>
<comment type="caution">
    <text evidence="1">The sequence shown here is derived from an EMBL/GenBank/DDBJ whole genome shotgun (WGS) entry which is preliminary data.</text>
</comment>
<gene>
    <name evidence="1" type="ORF">GCM10009665_71470</name>
</gene>
<sequence length="79" mass="8272">MLPEVSGGVHCQIVDIHRGEDPVRLGVGLDAATGPVLGVAAVLHLVPVREGLLFQARATVAVEVAAEEQSESRALPCRH</sequence>